<name>A0AAW9SFZ0_9BACT</name>
<sequence length="160" mass="18349">MKTIQDWFNEYGESHQNKLNKLMHWICIPIIFVSVIGLLASIPSGFLARWVPESMQSFAHFGTVVIVLGLLFYLRLSFRMFLGMALVCFLSLLAVNALVSWGIAPLWMLSLLLFLVGWIGQFYGHKVEGKKPSFFKDIQFLLIGPAWLLGFIYRKLGLKY</sequence>
<organism evidence="2 3">
    <name type="scientific">Rapidithrix thailandica</name>
    <dbReference type="NCBI Taxonomy" id="413964"/>
    <lineage>
        <taxon>Bacteria</taxon>
        <taxon>Pseudomonadati</taxon>
        <taxon>Bacteroidota</taxon>
        <taxon>Cytophagia</taxon>
        <taxon>Cytophagales</taxon>
        <taxon>Flammeovirgaceae</taxon>
        <taxon>Rapidithrix</taxon>
    </lineage>
</organism>
<feature type="transmembrane region" description="Helical" evidence="1">
    <location>
        <begin position="54"/>
        <end position="74"/>
    </location>
</feature>
<dbReference type="Pfam" id="PF06127">
    <property type="entry name" value="Mpo1-like"/>
    <property type="match status" value="1"/>
</dbReference>
<dbReference type="GO" id="GO:0046521">
    <property type="term" value="P:sphingoid catabolic process"/>
    <property type="evidence" value="ECO:0007669"/>
    <property type="project" value="TreeGrafter"/>
</dbReference>
<keyword evidence="1" id="KW-1133">Transmembrane helix</keyword>
<gene>
    <name evidence="2" type="ORF">AAG747_25120</name>
</gene>
<dbReference type="EMBL" id="JBDKWZ010000020">
    <property type="protein sequence ID" value="MEN7551224.1"/>
    <property type="molecule type" value="Genomic_DNA"/>
</dbReference>
<dbReference type="Proteomes" id="UP001403385">
    <property type="component" value="Unassembled WGS sequence"/>
</dbReference>
<evidence type="ECO:0000313" key="2">
    <source>
        <dbReference type="EMBL" id="MEN7551224.1"/>
    </source>
</evidence>
<comment type="caution">
    <text evidence="2">The sequence shown here is derived from an EMBL/GenBank/DDBJ whole genome shotgun (WGS) entry which is preliminary data.</text>
</comment>
<evidence type="ECO:0000256" key="1">
    <source>
        <dbReference type="SAM" id="Phobius"/>
    </source>
</evidence>
<proteinExistence type="predicted"/>
<feature type="transmembrane region" description="Helical" evidence="1">
    <location>
        <begin position="22"/>
        <end position="42"/>
    </location>
</feature>
<reference evidence="2 3" key="1">
    <citation type="submission" date="2024-04" db="EMBL/GenBank/DDBJ databases">
        <title>Novel genus in family Flammeovirgaceae.</title>
        <authorList>
            <person name="Nguyen T.H."/>
            <person name="Vuong T.Q."/>
            <person name="Le H."/>
            <person name="Kim S.-G."/>
        </authorList>
    </citation>
    <scope>NUCLEOTIDE SEQUENCE [LARGE SCALE GENOMIC DNA]</scope>
    <source>
        <strain evidence="2 3">JCM 23209</strain>
    </source>
</reference>
<dbReference type="GO" id="GO:0016020">
    <property type="term" value="C:membrane"/>
    <property type="evidence" value="ECO:0007669"/>
    <property type="project" value="GOC"/>
</dbReference>
<keyword evidence="1" id="KW-0472">Membrane</keyword>
<feature type="transmembrane region" description="Helical" evidence="1">
    <location>
        <begin position="135"/>
        <end position="153"/>
    </location>
</feature>
<keyword evidence="1" id="KW-0812">Transmembrane</keyword>
<dbReference type="InterPro" id="IPR009305">
    <property type="entry name" value="Mpo1-like"/>
</dbReference>
<dbReference type="RefSeq" id="WP_346824004.1">
    <property type="nucleotide sequence ID" value="NZ_JBDKWZ010000020.1"/>
</dbReference>
<accession>A0AAW9SFZ0</accession>
<evidence type="ECO:0000313" key="3">
    <source>
        <dbReference type="Proteomes" id="UP001403385"/>
    </source>
</evidence>
<keyword evidence="3" id="KW-1185">Reference proteome</keyword>
<dbReference type="PANTHER" id="PTHR28026">
    <property type="entry name" value="DUF962 DOMAIN PROTEIN (AFU_ORTHOLOGUE AFUA_8G05310)"/>
    <property type="match status" value="1"/>
</dbReference>
<protein>
    <submittedName>
        <fullName evidence="2">Mpo1-like protein</fullName>
    </submittedName>
</protein>
<dbReference type="AlphaFoldDB" id="A0AAW9SFZ0"/>
<feature type="transmembrane region" description="Helical" evidence="1">
    <location>
        <begin position="105"/>
        <end position="123"/>
    </location>
</feature>
<dbReference type="PANTHER" id="PTHR28026:SF9">
    <property type="entry name" value="2-HYDROXY-PALMITIC ACID DIOXYGENASE MPO1"/>
    <property type="match status" value="1"/>
</dbReference>